<dbReference type="PANTHER" id="PTHR47447">
    <property type="entry name" value="OS03G0856100 PROTEIN"/>
    <property type="match status" value="1"/>
</dbReference>
<dbReference type="AlphaFoldDB" id="A0A1X2IW38"/>
<evidence type="ECO:0000256" key="6">
    <source>
        <dbReference type="SAM" id="MobiDB-lite"/>
    </source>
</evidence>
<dbReference type="InterPro" id="IPR011990">
    <property type="entry name" value="TPR-like_helical_dom_sf"/>
</dbReference>
<feature type="repeat" description="PPR" evidence="5">
    <location>
        <begin position="427"/>
        <end position="461"/>
    </location>
</feature>
<dbReference type="PROSITE" id="PS51375">
    <property type="entry name" value="PPR"/>
    <property type="match status" value="3"/>
</dbReference>
<protein>
    <recommendedName>
        <fullName evidence="9">Pentacotripeptide-repeat region of PRORP domain-containing protein</fullName>
    </recommendedName>
</protein>
<name>A0A1X2IW38_9FUNG</name>
<comment type="subunit">
    <text evidence="4">Binds to mitochondrial small subunit 15S rRNA.</text>
</comment>
<feature type="region of interest" description="Disordered" evidence="6">
    <location>
        <begin position="152"/>
        <end position="179"/>
    </location>
</feature>
<feature type="compositionally biased region" description="Low complexity" evidence="6">
    <location>
        <begin position="49"/>
        <end position="68"/>
    </location>
</feature>
<evidence type="ECO:0000256" key="1">
    <source>
        <dbReference type="ARBA" id="ARBA00006192"/>
    </source>
</evidence>
<comment type="caution">
    <text evidence="7">The sequence shown here is derived from an EMBL/GenBank/DDBJ whole genome shotgun (WGS) entry which is preliminary data.</text>
</comment>
<evidence type="ECO:0008006" key="9">
    <source>
        <dbReference type="Google" id="ProtNLM"/>
    </source>
</evidence>
<feature type="region of interest" description="Disordered" evidence="6">
    <location>
        <begin position="397"/>
        <end position="418"/>
    </location>
</feature>
<dbReference type="PANTHER" id="PTHR47447:SF24">
    <property type="entry name" value="PENTATRICOPEPTIDE REPEAT-CONTAINING PROTEIN"/>
    <property type="match status" value="1"/>
</dbReference>
<dbReference type="OrthoDB" id="185373at2759"/>
<feature type="compositionally biased region" description="Low complexity" evidence="6">
    <location>
        <begin position="152"/>
        <end position="175"/>
    </location>
</feature>
<evidence type="ECO:0000256" key="3">
    <source>
        <dbReference type="ARBA" id="ARBA00044493"/>
    </source>
</evidence>
<dbReference type="Pfam" id="PF13812">
    <property type="entry name" value="PPR_3"/>
    <property type="match status" value="1"/>
</dbReference>
<accession>A0A1X2IW38</accession>
<feature type="region of interest" description="Disordered" evidence="6">
    <location>
        <begin position="49"/>
        <end position="77"/>
    </location>
</feature>
<dbReference type="Pfam" id="PF13041">
    <property type="entry name" value="PPR_2"/>
    <property type="match status" value="2"/>
</dbReference>
<dbReference type="EMBL" id="MCGE01000003">
    <property type="protein sequence ID" value="ORZ23285.1"/>
    <property type="molecule type" value="Genomic_DNA"/>
</dbReference>
<organism evidence="7 8">
    <name type="scientific">Absidia repens</name>
    <dbReference type="NCBI Taxonomy" id="90262"/>
    <lineage>
        <taxon>Eukaryota</taxon>
        <taxon>Fungi</taxon>
        <taxon>Fungi incertae sedis</taxon>
        <taxon>Mucoromycota</taxon>
        <taxon>Mucoromycotina</taxon>
        <taxon>Mucoromycetes</taxon>
        <taxon>Mucorales</taxon>
        <taxon>Cunninghamellaceae</taxon>
        <taxon>Absidia</taxon>
    </lineage>
</organism>
<feature type="repeat" description="PPR" evidence="5">
    <location>
        <begin position="646"/>
        <end position="680"/>
    </location>
</feature>
<feature type="repeat" description="PPR" evidence="5">
    <location>
        <begin position="760"/>
        <end position="793"/>
    </location>
</feature>
<evidence type="ECO:0000256" key="2">
    <source>
        <dbReference type="ARBA" id="ARBA00022737"/>
    </source>
</evidence>
<comment type="similarity">
    <text evidence="1">Belongs to the CCM1 family.</text>
</comment>
<proteinExistence type="inferred from homology"/>
<reference evidence="7 8" key="1">
    <citation type="submission" date="2016-07" db="EMBL/GenBank/DDBJ databases">
        <title>Pervasive Adenine N6-methylation of Active Genes in Fungi.</title>
        <authorList>
            <consortium name="DOE Joint Genome Institute"/>
            <person name="Mondo S.J."/>
            <person name="Dannebaum R.O."/>
            <person name="Kuo R.C."/>
            <person name="Labutti K."/>
            <person name="Haridas S."/>
            <person name="Kuo A."/>
            <person name="Salamov A."/>
            <person name="Ahrendt S.R."/>
            <person name="Lipzen A."/>
            <person name="Sullivan W."/>
            <person name="Andreopoulos W.B."/>
            <person name="Clum A."/>
            <person name="Lindquist E."/>
            <person name="Daum C."/>
            <person name="Ramamoorthy G.K."/>
            <person name="Gryganskyi A."/>
            <person name="Culley D."/>
            <person name="Magnuson J.K."/>
            <person name="James T.Y."/>
            <person name="O'Malley M.A."/>
            <person name="Stajich J.E."/>
            <person name="Spatafora J.W."/>
            <person name="Visel A."/>
            <person name="Grigoriev I.V."/>
        </authorList>
    </citation>
    <scope>NUCLEOTIDE SEQUENCE [LARGE SCALE GENOMIC DNA]</scope>
    <source>
        <strain evidence="7 8">NRRL 1336</strain>
    </source>
</reference>
<evidence type="ECO:0000313" key="7">
    <source>
        <dbReference type="EMBL" id="ORZ23285.1"/>
    </source>
</evidence>
<comment type="function">
    <text evidence="3">Regulates mitochondrial small subunit maturation by controlling 15S rRNA 5'-end processing. Localizes to the 5' precursor of the 15S rRNA in a position that is subsequently occupied by mS47 in the mature yeast mtSSU. Uses structure and sequence-specific RNA recognition, binding to a single-stranded region of the precursor and specifically recognizing bases -6 to -1. The exchange of Ccm1 for mS47 is coupled to the irreversible removal of precursor rRNA that is accompanied by conformational changes of the mitoribosomal proteins uS5m and mS26. These conformational changes signal completion of 5'-end rRNA processing through protection of the mature 5'-end of the 15S rRNA and stabilization of mS47. The removal of the 5' precursor together with the dissociation of Ccm1 may be catalyzed by the 5'-3' exoribonuclease Pet127. Involved in the specific removal of group I introns in mitochondrial encoded transcripts.</text>
</comment>
<evidence type="ECO:0000256" key="5">
    <source>
        <dbReference type="PROSITE-ProRule" id="PRU00708"/>
    </source>
</evidence>
<feature type="compositionally biased region" description="Polar residues" evidence="6">
    <location>
        <begin position="409"/>
        <end position="418"/>
    </location>
</feature>
<dbReference type="InterPro" id="IPR002885">
    <property type="entry name" value="PPR_rpt"/>
</dbReference>
<dbReference type="NCBIfam" id="TIGR00756">
    <property type="entry name" value="PPR"/>
    <property type="match status" value="1"/>
</dbReference>
<keyword evidence="2" id="KW-0677">Repeat</keyword>
<keyword evidence="8" id="KW-1185">Reference proteome</keyword>
<dbReference type="Proteomes" id="UP000193560">
    <property type="component" value="Unassembled WGS sequence"/>
</dbReference>
<dbReference type="Gene3D" id="1.25.40.10">
    <property type="entry name" value="Tetratricopeptide repeat domain"/>
    <property type="match status" value="4"/>
</dbReference>
<evidence type="ECO:0000313" key="8">
    <source>
        <dbReference type="Proteomes" id="UP000193560"/>
    </source>
</evidence>
<evidence type="ECO:0000256" key="4">
    <source>
        <dbReference type="ARBA" id="ARBA00044511"/>
    </source>
</evidence>
<gene>
    <name evidence="7" type="ORF">BCR42DRAFT_404411</name>
</gene>
<dbReference type="STRING" id="90262.A0A1X2IW38"/>
<sequence>MRSTLGLPTRGSSKSSTPCISTQSLWMCYFRNLLLSQQVGFIGGGSSASRASSHRCFSSSPRSSTSRSPNQRQQRTYRHWPSVDLDHYISSTIHPSYAHQQCRTRSKPCLKVAGHHHTSIRIKLSTSSLNSVTSTRYASSTSFDPVNQQVLSSMESTSQVQSSSGASTASATPSTPIERQPKSLLHPRWFNVENDIDHLLEELKIHNSHIDNIFIFKTLRSMLYNVSQYKHQVAWKIYEAMMEHKVTSYMRSNHYGHLLNIIKYAPDATPKLLQILDHMKTAQSEGRIMIGNRHYSQIMFGMSRQGDVVALCDLLRALVTHGQLQPSFYTSLAHAAKRNGNLAWSLVAAELMEEAMKHGVMMERKACAMMVSALSVDMNATVRFMTTMKETGMLVIDEDNNSNSNNNSGKDTQGSDSDATLDATTFNVHIYTSLISGLARNGDETNARRLWKAMRKNGLKPTTVTYAALIESYGRSGNMKAAVDLMKNYTFDNKGQLNKVMATSLLTNCIRHGKLDLAQSLLSTWVDKMNLTMDSKMDNEFWSAVMWVKVTEDVGHAREFYETLYRRNSSFADSVMVNHLVKGYGKARQKQCVLDSFGLHKMASSSIKSSSEVNPHFFLVDSLFQCRDVPAALTALVMMRRYSVPDDITMAMVIRGLVMNEENDMAWELFRTLKSTGVEPNLHAYTSILKTCIKNAKRGTTKQQRHQQQQHIPRDIVEASLEISNTTSSSATNGLLEHKKMGPTQAYILFRKLTGYQKPNAYTYTTLIACFAKHNIRRAVDIFTHMCSDGVKPAMETYVALLQGCAIFRNAPMALLIFNHMQEQQHLAPNDKVWHYLLKALVRTRTNKKEIDRLGRMVRTLRQEQGQNGTG</sequence>